<gene>
    <name evidence="1" type="ORF">MYAER_0076</name>
</gene>
<sequence length="96" mass="10978">MSINVTFPEELLIAAREEKEAFSRKVIIYTLGHLYQEGKISAGIGAQVLGCDKYTFYTLLSEYGFSIIDYTAEEWESEIQTSRKLAQKIQENEDNC</sequence>
<reference evidence="1 2" key="1">
    <citation type="journal article" date="2015" name="Genome Announc.">
        <title>Complete Genome Sequence of Microcystis aeruginosa NIES-2549, a Bloom-Forming Cyanobacterium from Lake Kasumigaura, Japan.</title>
        <authorList>
            <person name="Yamaguchi H."/>
            <person name="Suzuki S."/>
            <person name="Tanabe Y."/>
            <person name="Osana Y."/>
            <person name="Shimura Y."/>
            <person name="Ishida K."/>
            <person name="Kawachi M."/>
        </authorList>
    </citation>
    <scope>NUCLEOTIDE SEQUENCE [LARGE SCALE GENOMIC DNA]</scope>
    <source>
        <strain evidence="1 2">NIES-2549</strain>
    </source>
</reference>
<evidence type="ECO:0000313" key="2">
    <source>
        <dbReference type="Proteomes" id="UP000034103"/>
    </source>
</evidence>
<protein>
    <submittedName>
        <fullName evidence="1">Uncharacterized protein</fullName>
    </submittedName>
</protein>
<dbReference type="RefSeq" id="WP_008203693.1">
    <property type="nucleotide sequence ID" value="NZ_CP011304.1"/>
</dbReference>
<evidence type="ECO:0000313" key="1">
    <source>
        <dbReference type="EMBL" id="AKE62440.1"/>
    </source>
</evidence>
<dbReference type="AlphaFoldDB" id="A0A0F6RIY4"/>
<organism evidence="1 2">
    <name type="scientific">Microcystis aeruginosa NIES-2549</name>
    <dbReference type="NCBI Taxonomy" id="1641812"/>
    <lineage>
        <taxon>Bacteria</taxon>
        <taxon>Bacillati</taxon>
        <taxon>Cyanobacteriota</taxon>
        <taxon>Cyanophyceae</taxon>
        <taxon>Oscillatoriophycideae</taxon>
        <taxon>Chroococcales</taxon>
        <taxon>Microcystaceae</taxon>
        <taxon>Microcystis</taxon>
    </lineage>
</organism>
<dbReference type="EMBL" id="CP011304">
    <property type="protein sequence ID" value="AKE62440.1"/>
    <property type="molecule type" value="Genomic_DNA"/>
</dbReference>
<dbReference type="Pfam" id="PF03683">
    <property type="entry name" value="UPF0175"/>
    <property type="match status" value="1"/>
</dbReference>
<dbReference type="GeneID" id="66705474"/>
<dbReference type="PATRIC" id="fig|1641812.3.peg.79"/>
<name>A0A0F6RIY4_MICAE</name>
<proteinExistence type="predicted"/>
<accession>A0A0F6RIY4</accession>
<dbReference type="InterPro" id="IPR005368">
    <property type="entry name" value="UPF0175"/>
</dbReference>
<dbReference type="HOGENOM" id="CLU_154570_1_0_3"/>
<dbReference type="Proteomes" id="UP000034103">
    <property type="component" value="Chromosome"/>
</dbReference>